<dbReference type="InterPro" id="IPR043519">
    <property type="entry name" value="NT_sf"/>
</dbReference>
<dbReference type="PANTHER" id="PTHR34822">
    <property type="entry name" value="GRPB DOMAIN PROTEIN (AFU_ORTHOLOGUE AFUA_1G01530)"/>
    <property type="match status" value="1"/>
</dbReference>
<dbReference type="Proteomes" id="UP000240419">
    <property type="component" value="Unassembled WGS sequence"/>
</dbReference>
<dbReference type="Gene3D" id="3.30.460.10">
    <property type="entry name" value="Beta Polymerase, domain 2"/>
    <property type="match status" value="1"/>
</dbReference>
<dbReference type="InterPro" id="IPR007344">
    <property type="entry name" value="GrpB/CoaE"/>
</dbReference>
<keyword evidence="2" id="KW-1185">Reference proteome</keyword>
<evidence type="ECO:0000313" key="1">
    <source>
        <dbReference type="EMBL" id="PSJ91273.1"/>
    </source>
</evidence>
<dbReference type="AlphaFoldDB" id="A0A2P7UWN8"/>
<dbReference type="Pfam" id="PF04229">
    <property type="entry name" value="GrpB"/>
    <property type="match status" value="1"/>
</dbReference>
<reference evidence="1 2" key="1">
    <citation type="submission" date="2018-03" db="EMBL/GenBank/DDBJ databases">
        <title>Brevisbacillus phylogenomics.</title>
        <authorList>
            <person name="Dunlap C."/>
        </authorList>
    </citation>
    <scope>NUCLEOTIDE SEQUENCE [LARGE SCALE GENOMIC DNA]</scope>
    <source>
        <strain evidence="1 2">NRRL NRS-1210</strain>
    </source>
</reference>
<comment type="caution">
    <text evidence="1">The sequence shown here is derived from an EMBL/GenBank/DDBJ whole genome shotgun (WGS) entry which is preliminary data.</text>
</comment>
<evidence type="ECO:0000313" key="2">
    <source>
        <dbReference type="Proteomes" id="UP000240419"/>
    </source>
</evidence>
<dbReference type="OrthoDB" id="9799092at2"/>
<proteinExistence type="predicted"/>
<organism evidence="1 2">
    <name type="scientific">Brevibacillus fortis</name>
    <dbReference type="NCBI Taxonomy" id="2126352"/>
    <lineage>
        <taxon>Bacteria</taxon>
        <taxon>Bacillati</taxon>
        <taxon>Bacillota</taxon>
        <taxon>Bacilli</taxon>
        <taxon>Bacillales</taxon>
        <taxon>Paenibacillaceae</taxon>
        <taxon>Brevibacillus</taxon>
    </lineage>
</organism>
<protein>
    <submittedName>
        <fullName evidence="1">GrpB family protein</fullName>
    </submittedName>
</protein>
<dbReference type="SUPFAM" id="SSF81301">
    <property type="entry name" value="Nucleotidyltransferase"/>
    <property type="match status" value="1"/>
</dbReference>
<accession>A0A2P7UWN8</accession>
<dbReference type="PANTHER" id="PTHR34822:SF1">
    <property type="entry name" value="GRPB FAMILY PROTEIN"/>
    <property type="match status" value="1"/>
</dbReference>
<gene>
    <name evidence="1" type="ORF">C7R93_21830</name>
</gene>
<dbReference type="EMBL" id="PXZM01000036">
    <property type="protein sequence ID" value="PSJ91273.1"/>
    <property type="molecule type" value="Genomic_DNA"/>
</dbReference>
<name>A0A2P7UWN8_9BACL</name>
<sequence>MLGLPKGKVFLIAWTAEWEKEFIREKTQIENELGELILAVHHIGSTAVKNLSAKPIIDIGIELKDYQHGSECVQGLERLGYAYRGTNILPDRHYFSKGEPRTHQIHMFQTGSLYLEKILAFRDYLLKNDAALNEYQELKVKLSQKHEKDKLLYTDEKTEFINSILDSLGFN</sequence>
<dbReference type="RefSeq" id="WP_106840791.1">
    <property type="nucleotide sequence ID" value="NZ_JARMEZ010000024.1"/>
</dbReference>